<dbReference type="InterPro" id="IPR025962">
    <property type="entry name" value="SdpI/YhfL"/>
</dbReference>
<reference evidence="3" key="1">
    <citation type="submission" date="2020-10" db="EMBL/GenBank/DDBJ databases">
        <title>Taxonomic study of unclassified bacteria belonging to the class Ktedonobacteria.</title>
        <authorList>
            <person name="Yabe S."/>
            <person name="Wang C.M."/>
            <person name="Zheng Y."/>
            <person name="Sakai Y."/>
            <person name="Cavaletti L."/>
            <person name="Monciardini P."/>
            <person name="Donadio S."/>
        </authorList>
    </citation>
    <scope>NUCLEOTIDE SEQUENCE</scope>
    <source>
        <strain evidence="3">SOSP1-1</strain>
    </source>
</reference>
<feature type="transmembrane region" description="Helical" evidence="1">
    <location>
        <begin position="107"/>
        <end position="130"/>
    </location>
</feature>
<keyword evidence="1" id="KW-0472">Membrane</keyword>
<comment type="caution">
    <text evidence="3">The sequence shown here is derived from an EMBL/GenBank/DDBJ whole genome shotgun (WGS) entry which is preliminary data.</text>
</comment>
<keyword evidence="1" id="KW-1133">Transmembrane helix</keyword>
<organism evidence="3 4">
    <name type="scientific">Ktedonospora formicarum</name>
    <dbReference type="NCBI Taxonomy" id="2778364"/>
    <lineage>
        <taxon>Bacteria</taxon>
        <taxon>Bacillati</taxon>
        <taxon>Chloroflexota</taxon>
        <taxon>Ktedonobacteria</taxon>
        <taxon>Ktedonobacterales</taxon>
        <taxon>Ktedonobacteraceae</taxon>
        <taxon>Ktedonospora</taxon>
    </lineage>
</organism>
<dbReference type="AlphaFoldDB" id="A0A8J3I154"/>
<dbReference type="InterPro" id="IPR012867">
    <property type="entry name" value="DUF1648"/>
</dbReference>
<evidence type="ECO:0000259" key="2">
    <source>
        <dbReference type="Pfam" id="PF07853"/>
    </source>
</evidence>
<evidence type="ECO:0000256" key="1">
    <source>
        <dbReference type="SAM" id="Phobius"/>
    </source>
</evidence>
<feature type="domain" description="DUF1648" evidence="2">
    <location>
        <begin position="30"/>
        <end position="75"/>
    </location>
</feature>
<dbReference type="Pfam" id="PF13630">
    <property type="entry name" value="SdpI"/>
    <property type="match status" value="1"/>
</dbReference>
<dbReference type="PIRSF" id="PIRSF038959">
    <property type="entry name" value="SdpI"/>
    <property type="match status" value="1"/>
</dbReference>
<evidence type="ECO:0000313" key="4">
    <source>
        <dbReference type="Proteomes" id="UP000612362"/>
    </source>
</evidence>
<feature type="transmembrane region" description="Helical" evidence="1">
    <location>
        <begin position="65"/>
        <end position="87"/>
    </location>
</feature>
<evidence type="ECO:0000313" key="3">
    <source>
        <dbReference type="EMBL" id="GHO42999.1"/>
    </source>
</evidence>
<sequence>MNPFDGEREPDKITPQSKRWTMPTVLMAVILTIQVLLSVGAYPFLPDQVPVHWNISGQANSYAPKGVGLTLLPLISFVIFVVLRLIVKLGPRLTRDGEQNNSHFIDVTLSGVMLLMLVIQLATVALSLGVHLDMRFIISLVVSLFLIVIGNYMGKLRRNFWAGIRTPWTLTNDTVWERTHRLGGWLFVAAGLIGLISSFVPQLSVAGLLVPILGVSIICYVYSYFVYQRVTMSDSSQEE</sequence>
<dbReference type="InterPro" id="IPR026272">
    <property type="entry name" value="SdpI"/>
</dbReference>
<dbReference type="Proteomes" id="UP000612362">
    <property type="component" value="Unassembled WGS sequence"/>
</dbReference>
<dbReference type="GO" id="GO:0009636">
    <property type="term" value="P:response to toxic substance"/>
    <property type="evidence" value="ECO:0007669"/>
    <property type="project" value="TreeGrafter"/>
</dbReference>
<accession>A0A8J3I154</accession>
<protein>
    <recommendedName>
        <fullName evidence="2">DUF1648 domain-containing protein</fullName>
    </recommendedName>
</protein>
<dbReference type="Pfam" id="PF07853">
    <property type="entry name" value="DUF1648"/>
    <property type="match status" value="1"/>
</dbReference>
<feature type="transmembrane region" description="Helical" evidence="1">
    <location>
        <begin position="20"/>
        <end position="45"/>
    </location>
</feature>
<feature type="transmembrane region" description="Helical" evidence="1">
    <location>
        <begin position="206"/>
        <end position="227"/>
    </location>
</feature>
<feature type="transmembrane region" description="Helical" evidence="1">
    <location>
        <begin position="136"/>
        <end position="154"/>
    </location>
</feature>
<proteinExistence type="predicted"/>
<dbReference type="PANTHER" id="PTHR37810">
    <property type="entry name" value="IMMUNITY PROTEIN SDPI"/>
    <property type="match status" value="1"/>
</dbReference>
<gene>
    <name evidence="3" type="ORF">KSX_11620</name>
</gene>
<keyword evidence="4" id="KW-1185">Reference proteome</keyword>
<keyword evidence="1" id="KW-0812">Transmembrane</keyword>
<name>A0A8J3I154_9CHLR</name>
<feature type="transmembrane region" description="Helical" evidence="1">
    <location>
        <begin position="182"/>
        <end position="200"/>
    </location>
</feature>
<dbReference type="EMBL" id="BNJF01000001">
    <property type="protein sequence ID" value="GHO42999.1"/>
    <property type="molecule type" value="Genomic_DNA"/>
</dbReference>
<dbReference type="PANTHER" id="PTHR37810:SF5">
    <property type="entry name" value="IMMUNITY PROTEIN SDPI"/>
    <property type="match status" value="1"/>
</dbReference>